<accession>A0ABV0ZFT6</accession>
<comment type="caution">
    <text evidence="1">The sequence shown here is derived from an EMBL/GenBank/DDBJ whole genome shotgun (WGS) entry which is preliminary data.</text>
</comment>
<protein>
    <submittedName>
        <fullName evidence="1">Uncharacterized protein</fullName>
    </submittedName>
</protein>
<keyword evidence="2" id="KW-1185">Reference proteome</keyword>
<proteinExistence type="predicted"/>
<reference evidence="1 2" key="1">
    <citation type="submission" date="2021-06" db="EMBL/GenBank/DDBJ databases">
        <authorList>
            <person name="Palmer J.M."/>
        </authorList>
    </citation>
    <scope>NUCLEOTIDE SEQUENCE [LARGE SCALE GENOMIC DNA]</scope>
    <source>
        <strain evidence="1 2">AS_MEX2019</strain>
        <tissue evidence="1">Muscle</tissue>
    </source>
</reference>
<evidence type="ECO:0000313" key="1">
    <source>
        <dbReference type="EMBL" id="MEQ2304637.1"/>
    </source>
</evidence>
<organism evidence="1 2">
    <name type="scientific">Ameca splendens</name>
    <dbReference type="NCBI Taxonomy" id="208324"/>
    <lineage>
        <taxon>Eukaryota</taxon>
        <taxon>Metazoa</taxon>
        <taxon>Chordata</taxon>
        <taxon>Craniata</taxon>
        <taxon>Vertebrata</taxon>
        <taxon>Euteleostomi</taxon>
        <taxon>Actinopterygii</taxon>
        <taxon>Neopterygii</taxon>
        <taxon>Teleostei</taxon>
        <taxon>Neoteleostei</taxon>
        <taxon>Acanthomorphata</taxon>
        <taxon>Ovalentaria</taxon>
        <taxon>Atherinomorphae</taxon>
        <taxon>Cyprinodontiformes</taxon>
        <taxon>Goodeidae</taxon>
        <taxon>Ameca</taxon>
    </lineage>
</organism>
<evidence type="ECO:0000313" key="2">
    <source>
        <dbReference type="Proteomes" id="UP001469553"/>
    </source>
</evidence>
<gene>
    <name evidence="1" type="ORF">AMECASPLE_029211</name>
</gene>
<sequence>MSVNRNIMKEFISKFNLKSQTRVIKIHYTHRVRSLITNFSHSRLVPENSGNNAFICLSMRSQVCLFLHTVIPGPNLPFNSMILHQLCQQQALFLCPVRFSPPSFLHFVLVILSNQTSVYKKAVTVKC</sequence>
<name>A0ABV0ZFT6_9TELE</name>
<dbReference type="EMBL" id="JAHRIP010059743">
    <property type="protein sequence ID" value="MEQ2304637.1"/>
    <property type="molecule type" value="Genomic_DNA"/>
</dbReference>
<dbReference type="Proteomes" id="UP001469553">
    <property type="component" value="Unassembled WGS sequence"/>
</dbReference>